<feature type="domain" description="ABC transmembrane type-1" evidence="9">
    <location>
        <begin position="67"/>
        <end position="272"/>
    </location>
</feature>
<dbReference type="InterPro" id="IPR035906">
    <property type="entry name" value="MetI-like_sf"/>
</dbReference>
<evidence type="ECO:0000313" key="11">
    <source>
        <dbReference type="Proteomes" id="UP000192468"/>
    </source>
</evidence>
<evidence type="ECO:0000256" key="6">
    <source>
        <dbReference type="ARBA" id="ARBA00022989"/>
    </source>
</evidence>
<feature type="transmembrane region" description="Helical" evidence="8">
    <location>
        <begin position="66"/>
        <end position="86"/>
    </location>
</feature>
<dbReference type="RefSeq" id="WP_084114773.1">
    <property type="nucleotide sequence ID" value="NZ_FWXH01000003.1"/>
</dbReference>
<comment type="similarity">
    <text evidence="2">Belongs to the binding-protein-dependent transport system permease family. CysTW subfamily.</text>
</comment>
<feature type="transmembrane region" description="Helical" evidence="8">
    <location>
        <begin position="203"/>
        <end position="225"/>
    </location>
</feature>
<proteinExistence type="inferred from homology"/>
<comment type="subcellular location">
    <subcellularLocation>
        <location evidence="1 8">Cell membrane</location>
        <topology evidence="1 8">Multi-pass membrane protein</topology>
    </subcellularLocation>
</comment>
<feature type="transmembrane region" description="Helical" evidence="8">
    <location>
        <begin position="148"/>
        <end position="171"/>
    </location>
</feature>
<reference evidence="10 11" key="1">
    <citation type="submission" date="2017-04" db="EMBL/GenBank/DDBJ databases">
        <authorList>
            <person name="Afonso C.L."/>
            <person name="Miller P.J."/>
            <person name="Scott M.A."/>
            <person name="Spackman E."/>
            <person name="Goraichik I."/>
            <person name="Dimitrov K.M."/>
            <person name="Suarez D.L."/>
            <person name="Swayne D.E."/>
        </authorList>
    </citation>
    <scope>NUCLEOTIDE SEQUENCE [LARGE SCALE GENOMIC DNA]</scope>
    <source>
        <strain evidence="10 11">DSM 12555</strain>
    </source>
</reference>
<keyword evidence="3 8" id="KW-0813">Transport</keyword>
<sequence length="285" mass="32274">MKKKRSDISKIVTTLPISFWMLFFVAIPLLYIIFISFMQRGDDGGIIYNPTISNYTKMRSALYVKVFWDSIVIAFITTFFTLLLGYPFAYFAAKINKFKIVVLLLIIAPFWTNSLIRTYSWIVILSSGGVINHALLSIGLIKEPLKMLYTYGAVLIGMIYTMFPFMVLPLYNSIEKLDRNYLEAAKDLGANRLMAFRTVTVPLTMPGIVAGCILVFIPSVGLFFIPDLMGGSNIMLIGNLIRNQFLESRDWPFGSALSIAMIVISLILIWAYVKIVSKKVDMEVF</sequence>
<gene>
    <name evidence="10" type="ORF">SAMN02745134_01275</name>
</gene>
<dbReference type="Proteomes" id="UP000192468">
    <property type="component" value="Unassembled WGS sequence"/>
</dbReference>
<dbReference type="EMBL" id="FWXH01000003">
    <property type="protein sequence ID" value="SMC21400.1"/>
    <property type="molecule type" value="Genomic_DNA"/>
</dbReference>
<keyword evidence="11" id="KW-1185">Reference proteome</keyword>
<feature type="transmembrane region" description="Helical" evidence="8">
    <location>
        <begin position="122"/>
        <end position="141"/>
    </location>
</feature>
<keyword evidence="4" id="KW-1003">Cell membrane</keyword>
<keyword evidence="5 8" id="KW-0812">Transmembrane</keyword>
<evidence type="ECO:0000256" key="7">
    <source>
        <dbReference type="ARBA" id="ARBA00023136"/>
    </source>
</evidence>
<name>A0A1W1XC22_9CLOT</name>
<feature type="transmembrane region" description="Helical" evidence="8">
    <location>
        <begin position="12"/>
        <end position="34"/>
    </location>
</feature>
<dbReference type="PROSITE" id="PS50928">
    <property type="entry name" value="ABC_TM1"/>
    <property type="match status" value="1"/>
</dbReference>
<evidence type="ECO:0000256" key="3">
    <source>
        <dbReference type="ARBA" id="ARBA00022448"/>
    </source>
</evidence>
<dbReference type="GO" id="GO:0055085">
    <property type="term" value="P:transmembrane transport"/>
    <property type="evidence" value="ECO:0007669"/>
    <property type="project" value="InterPro"/>
</dbReference>
<dbReference type="CDD" id="cd06261">
    <property type="entry name" value="TM_PBP2"/>
    <property type="match status" value="1"/>
</dbReference>
<accession>A0A1W1XC22</accession>
<feature type="transmembrane region" description="Helical" evidence="8">
    <location>
        <begin position="251"/>
        <end position="273"/>
    </location>
</feature>
<dbReference type="OrthoDB" id="9807047at2"/>
<dbReference type="InterPro" id="IPR000515">
    <property type="entry name" value="MetI-like"/>
</dbReference>
<dbReference type="STRING" id="1121291.SAMN02745134_01275"/>
<dbReference type="PANTHER" id="PTHR42929">
    <property type="entry name" value="INNER MEMBRANE ABC TRANSPORTER PERMEASE PROTEIN YDCU-RELATED-RELATED"/>
    <property type="match status" value="1"/>
</dbReference>
<evidence type="ECO:0000256" key="1">
    <source>
        <dbReference type="ARBA" id="ARBA00004651"/>
    </source>
</evidence>
<feature type="transmembrane region" description="Helical" evidence="8">
    <location>
        <begin position="98"/>
        <end position="116"/>
    </location>
</feature>
<evidence type="ECO:0000256" key="5">
    <source>
        <dbReference type="ARBA" id="ARBA00022692"/>
    </source>
</evidence>
<organism evidence="10 11">
    <name type="scientific">Clostridium acidisoli DSM 12555</name>
    <dbReference type="NCBI Taxonomy" id="1121291"/>
    <lineage>
        <taxon>Bacteria</taxon>
        <taxon>Bacillati</taxon>
        <taxon>Bacillota</taxon>
        <taxon>Clostridia</taxon>
        <taxon>Eubacteriales</taxon>
        <taxon>Clostridiaceae</taxon>
        <taxon>Clostridium</taxon>
    </lineage>
</organism>
<dbReference type="PANTHER" id="PTHR42929:SF1">
    <property type="entry name" value="INNER MEMBRANE ABC TRANSPORTER PERMEASE PROTEIN YDCU-RELATED"/>
    <property type="match status" value="1"/>
</dbReference>
<evidence type="ECO:0000256" key="2">
    <source>
        <dbReference type="ARBA" id="ARBA00007069"/>
    </source>
</evidence>
<keyword evidence="7 8" id="KW-0472">Membrane</keyword>
<dbReference type="Pfam" id="PF00528">
    <property type="entry name" value="BPD_transp_1"/>
    <property type="match status" value="1"/>
</dbReference>
<dbReference type="Gene3D" id="1.10.3720.10">
    <property type="entry name" value="MetI-like"/>
    <property type="match status" value="1"/>
</dbReference>
<protein>
    <submittedName>
        <fullName evidence="10">Spermidine/putrescine transport system permease protein</fullName>
    </submittedName>
</protein>
<evidence type="ECO:0000256" key="4">
    <source>
        <dbReference type="ARBA" id="ARBA00022475"/>
    </source>
</evidence>
<dbReference type="AlphaFoldDB" id="A0A1W1XC22"/>
<evidence type="ECO:0000313" key="10">
    <source>
        <dbReference type="EMBL" id="SMC21400.1"/>
    </source>
</evidence>
<evidence type="ECO:0000259" key="9">
    <source>
        <dbReference type="PROSITE" id="PS50928"/>
    </source>
</evidence>
<keyword evidence="6 8" id="KW-1133">Transmembrane helix</keyword>
<dbReference type="SUPFAM" id="SSF161098">
    <property type="entry name" value="MetI-like"/>
    <property type="match status" value="1"/>
</dbReference>
<dbReference type="GO" id="GO:0005886">
    <property type="term" value="C:plasma membrane"/>
    <property type="evidence" value="ECO:0007669"/>
    <property type="project" value="UniProtKB-SubCell"/>
</dbReference>
<evidence type="ECO:0000256" key="8">
    <source>
        <dbReference type="RuleBase" id="RU363032"/>
    </source>
</evidence>